<dbReference type="CDD" id="cd01647">
    <property type="entry name" value="RT_LTR"/>
    <property type="match status" value="1"/>
</dbReference>
<reference evidence="4" key="2">
    <citation type="journal article" date="2024" name="Plant">
        <title>Genomic evolution and insights into agronomic trait innovations of Sesamum species.</title>
        <authorList>
            <person name="Miao H."/>
            <person name="Wang L."/>
            <person name="Qu L."/>
            <person name="Liu H."/>
            <person name="Sun Y."/>
            <person name="Le M."/>
            <person name="Wang Q."/>
            <person name="Wei S."/>
            <person name="Zheng Y."/>
            <person name="Lin W."/>
            <person name="Duan Y."/>
            <person name="Cao H."/>
            <person name="Xiong S."/>
            <person name="Wang X."/>
            <person name="Wei L."/>
            <person name="Li C."/>
            <person name="Ma Q."/>
            <person name="Ju M."/>
            <person name="Zhao R."/>
            <person name="Li G."/>
            <person name="Mu C."/>
            <person name="Tian Q."/>
            <person name="Mei H."/>
            <person name="Zhang T."/>
            <person name="Gao T."/>
            <person name="Zhang H."/>
        </authorList>
    </citation>
    <scope>NUCLEOTIDE SEQUENCE</scope>
    <source>
        <strain evidence="4">KEN1</strain>
    </source>
</reference>
<dbReference type="InterPro" id="IPR043128">
    <property type="entry name" value="Rev_trsase/Diguanyl_cyclase"/>
</dbReference>
<dbReference type="InterPro" id="IPR053134">
    <property type="entry name" value="RNA-dir_DNA_polymerase"/>
</dbReference>
<dbReference type="SUPFAM" id="SSF56672">
    <property type="entry name" value="DNA/RNA polymerases"/>
    <property type="match status" value="1"/>
</dbReference>
<dbReference type="EMBL" id="JACGWN010000014">
    <property type="protein sequence ID" value="KAL0405164.1"/>
    <property type="molecule type" value="Genomic_DNA"/>
</dbReference>
<evidence type="ECO:0000259" key="3">
    <source>
        <dbReference type="Pfam" id="PF03732"/>
    </source>
</evidence>
<comment type="caution">
    <text evidence="4">The sequence shown here is derived from an EMBL/GenBank/DDBJ whole genome shotgun (WGS) entry which is preliminary data.</text>
</comment>
<gene>
    <name evidence="4" type="ORF">Slati_3830300</name>
</gene>
<feature type="domain" description="Reverse transcriptase" evidence="2">
    <location>
        <begin position="465"/>
        <end position="532"/>
    </location>
</feature>
<evidence type="ECO:0008006" key="5">
    <source>
        <dbReference type="Google" id="ProtNLM"/>
    </source>
</evidence>
<feature type="region of interest" description="Disordered" evidence="1">
    <location>
        <begin position="257"/>
        <end position="320"/>
    </location>
</feature>
<reference evidence="4" key="1">
    <citation type="submission" date="2020-06" db="EMBL/GenBank/DDBJ databases">
        <authorList>
            <person name="Li T."/>
            <person name="Hu X."/>
            <person name="Zhang T."/>
            <person name="Song X."/>
            <person name="Zhang H."/>
            <person name="Dai N."/>
            <person name="Sheng W."/>
            <person name="Hou X."/>
            <person name="Wei L."/>
        </authorList>
    </citation>
    <scope>NUCLEOTIDE SEQUENCE</scope>
    <source>
        <strain evidence="4">KEN1</strain>
        <tissue evidence="4">Leaf</tissue>
    </source>
</reference>
<dbReference type="InterPro" id="IPR043502">
    <property type="entry name" value="DNA/RNA_pol_sf"/>
</dbReference>
<dbReference type="InterPro" id="IPR005162">
    <property type="entry name" value="Retrotrans_gag_dom"/>
</dbReference>
<dbReference type="Pfam" id="PF00078">
    <property type="entry name" value="RVT_1"/>
    <property type="match status" value="1"/>
</dbReference>
<evidence type="ECO:0000259" key="2">
    <source>
        <dbReference type="Pfam" id="PF00078"/>
    </source>
</evidence>
<dbReference type="Gene3D" id="3.30.70.270">
    <property type="match status" value="1"/>
</dbReference>
<feature type="domain" description="Retrotransposon gag" evidence="3">
    <location>
        <begin position="130"/>
        <end position="190"/>
    </location>
</feature>
<protein>
    <recommendedName>
        <fullName evidence="5">Reverse transcriptase domain-containing protein</fullName>
    </recommendedName>
</protein>
<dbReference type="AlphaFoldDB" id="A0AAW2TKH6"/>
<evidence type="ECO:0000313" key="4">
    <source>
        <dbReference type="EMBL" id="KAL0405164.1"/>
    </source>
</evidence>
<dbReference type="Pfam" id="PF03732">
    <property type="entry name" value="Retrotrans_gag"/>
    <property type="match status" value="1"/>
</dbReference>
<dbReference type="PANTHER" id="PTHR24559:SF430">
    <property type="entry name" value="RNA-DIRECTED DNA POLYMERASE"/>
    <property type="match status" value="1"/>
</dbReference>
<feature type="compositionally biased region" description="Basic and acidic residues" evidence="1">
    <location>
        <begin position="257"/>
        <end position="282"/>
    </location>
</feature>
<proteinExistence type="predicted"/>
<evidence type="ECO:0000256" key="1">
    <source>
        <dbReference type="SAM" id="MobiDB-lite"/>
    </source>
</evidence>
<accession>A0AAW2TKH6</accession>
<dbReference type="InterPro" id="IPR000477">
    <property type="entry name" value="RT_dom"/>
</dbReference>
<feature type="compositionally biased region" description="Polar residues" evidence="1">
    <location>
        <begin position="1"/>
        <end position="20"/>
    </location>
</feature>
<feature type="region of interest" description="Disordered" evidence="1">
    <location>
        <begin position="1"/>
        <end position="35"/>
    </location>
</feature>
<sequence>MANSNNEADQGSYRGNSSLPPASDPGVSPVDPTLGDIGVVGPDVVLGVGTPTLTPAPAPDQASGLAVLNPLLCEQLRQFIIDTVNSTVRGSQTSGVGPSPQTERGGTPASQDLAEHIRKLKNAALLHSSLFQYHFASSRKYRKLTISLFGIKQEERETLRTYVQRFNTVVLEVPAPHQEVLVSAFTQGLRGGPLFDSLAKRPAVDFLDVLARIEKYMNLEDARYHREYGHDTNHCRQLRQEIERLIQAGYLKDYVDKEKKQGQREERSRPYNVRQEEDSQRKEYKKKRSPEEDTSPDNTPAKGIIHMIAGGPTDGDSGRARHSSVDILFLKVYQQMELGDVPLEPVDTSLYGFAGETTNNLTGIDPRVIVHTLNVDPTYPPVKQKKRHFDPAKDKVIQDEVSKLLLAGHIKEIQFPEWLSNVMLVPKPDQFVDSTSGHELLSLMDASQGYHQIMLNPNDQKGDLQRLVDRMFREQLGRNMEAYVDNMLVKSRQTDQHLVDLVETFSTLRRYHMKLNSAKCAFGVRSGKFLGYLVTKKGIEDRKRSALCSLKRKLERSSRDRPGK</sequence>
<dbReference type="PANTHER" id="PTHR24559">
    <property type="entry name" value="TRANSPOSON TY3-I GAG-POL POLYPROTEIN"/>
    <property type="match status" value="1"/>
</dbReference>
<feature type="region of interest" description="Disordered" evidence="1">
    <location>
        <begin position="88"/>
        <end position="110"/>
    </location>
</feature>
<name>A0AAW2TKH6_9LAMI</name>
<organism evidence="4">
    <name type="scientific">Sesamum latifolium</name>
    <dbReference type="NCBI Taxonomy" id="2727402"/>
    <lineage>
        <taxon>Eukaryota</taxon>
        <taxon>Viridiplantae</taxon>
        <taxon>Streptophyta</taxon>
        <taxon>Embryophyta</taxon>
        <taxon>Tracheophyta</taxon>
        <taxon>Spermatophyta</taxon>
        <taxon>Magnoliopsida</taxon>
        <taxon>eudicotyledons</taxon>
        <taxon>Gunneridae</taxon>
        <taxon>Pentapetalae</taxon>
        <taxon>asterids</taxon>
        <taxon>lamiids</taxon>
        <taxon>Lamiales</taxon>
        <taxon>Pedaliaceae</taxon>
        <taxon>Sesamum</taxon>
    </lineage>
</organism>